<dbReference type="OMA" id="YILIHCN"/>
<dbReference type="GeneID" id="10502528"/>
<dbReference type="Proteomes" id="UP000001064">
    <property type="component" value="Unassembled WGS sequence"/>
</dbReference>
<dbReference type="eggNOG" id="ENOG502RIH8">
    <property type="taxonomic scope" value="Eukaryota"/>
</dbReference>
<dbReference type="RefSeq" id="XP_003285237.1">
    <property type="nucleotide sequence ID" value="XM_003285189.1"/>
</dbReference>
<name>F0ZCU3_DICPU</name>
<organism evidence="1 2">
    <name type="scientific">Dictyostelium purpureum</name>
    <name type="common">Slime mold</name>
    <dbReference type="NCBI Taxonomy" id="5786"/>
    <lineage>
        <taxon>Eukaryota</taxon>
        <taxon>Amoebozoa</taxon>
        <taxon>Evosea</taxon>
        <taxon>Eumycetozoa</taxon>
        <taxon>Dictyostelia</taxon>
        <taxon>Dictyosteliales</taxon>
        <taxon>Dictyosteliaceae</taxon>
        <taxon>Dictyostelium</taxon>
    </lineage>
</organism>
<accession>F0ZCU3</accession>
<protein>
    <submittedName>
        <fullName evidence="1">Uncharacterized protein</fullName>
    </submittedName>
</protein>
<gene>
    <name evidence="1" type="ORF">DICPUDRAFT_76175</name>
</gene>
<dbReference type="KEGG" id="dpp:DICPUDRAFT_76175"/>
<evidence type="ECO:0000313" key="1">
    <source>
        <dbReference type="EMBL" id="EGC38199.1"/>
    </source>
</evidence>
<proteinExistence type="predicted"/>
<dbReference type="AlphaFoldDB" id="F0ZCU3"/>
<dbReference type="InParanoid" id="F0ZCU3"/>
<dbReference type="FunCoup" id="F0ZCU3">
    <property type="interactions" value="937"/>
</dbReference>
<sequence length="630" mass="75331">MNYNKKSYKEIIDDLFLEYKAIDNKKKMTIKNKRFKRISTKPKEYDFKYLENRNRIIDFIEKNVINRIEHFTIEFFQKLGYKEYCFELVPYQEIIDLLINNIESNNPFIRLFVIFEWFLFHQNKVFDSYKDKYNGKECANIVVQVFSDKSEYVAYTLKYLSIVLEKDGRIDDSEHNYLNSFFLSDNLYKIFTIKKYQLHSRLSILVKSKYFISCLQHVVIRNSSQYKLIQVFKEIITEYNDVEICKNLLKDYNNHDYDNNISNNKIIEKYNKDINCYTSANNIKNYNSYNKFNIYILNKNNRTYNFNNYYQNNSNNKNNNIDININLNNNKNKTNSFSRKLNNIILKTIFKFHFEKSNLSSLFFDVKSLALVCWGFFKVIPSCIIQIKGLVFHYFSIIDQVSFHPKYSLFVHNQMPITTNYHHIIKVTPYSKINNVLNNIEKLTIESQNDIYSFKNKSNLSINHNIYPSSQSLSKVSRIKLINHSVGCFQNRFLKGVNKNLIDYILIHCNSKITKFTYIINDPSIHSHYFSFDTSVIDLLVHYHKSTLQQIKISFTRFFNDQDNDDQIFNNQPISQLDENNSYCSSIITNKFQLYIQNLQKQILNSFDNRIDLLLFDSKLKKYKKINLSL</sequence>
<dbReference type="PANTHER" id="PTHR39532">
    <property type="entry name" value="F-BOX DOMAIN-CONTAINING PROTEIN-RELATED"/>
    <property type="match status" value="1"/>
</dbReference>
<evidence type="ECO:0000313" key="2">
    <source>
        <dbReference type="Proteomes" id="UP000001064"/>
    </source>
</evidence>
<dbReference type="VEuPathDB" id="AmoebaDB:DICPUDRAFT_76175"/>
<dbReference type="OrthoDB" id="10683295at2759"/>
<reference evidence="2" key="1">
    <citation type="journal article" date="2011" name="Genome Biol.">
        <title>Comparative genomics of the social amoebae Dictyostelium discoideum and Dictyostelium purpureum.</title>
        <authorList>
            <consortium name="US DOE Joint Genome Institute (JGI-PGF)"/>
            <person name="Sucgang R."/>
            <person name="Kuo A."/>
            <person name="Tian X."/>
            <person name="Salerno W."/>
            <person name="Parikh A."/>
            <person name="Feasley C.L."/>
            <person name="Dalin E."/>
            <person name="Tu H."/>
            <person name="Huang E."/>
            <person name="Barry K."/>
            <person name="Lindquist E."/>
            <person name="Shapiro H."/>
            <person name="Bruce D."/>
            <person name="Schmutz J."/>
            <person name="Salamov A."/>
            <person name="Fey P."/>
            <person name="Gaudet P."/>
            <person name="Anjard C."/>
            <person name="Babu M.M."/>
            <person name="Basu S."/>
            <person name="Bushmanova Y."/>
            <person name="van der Wel H."/>
            <person name="Katoh-Kurasawa M."/>
            <person name="Dinh C."/>
            <person name="Coutinho P.M."/>
            <person name="Saito T."/>
            <person name="Elias M."/>
            <person name="Schaap P."/>
            <person name="Kay R.R."/>
            <person name="Henrissat B."/>
            <person name="Eichinger L."/>
            <person name="Rivero F."/>
            <person name="Putnam N.H."/>
            <person name="West C.M."/>
            <person name="Loomis W.F."/>
            <person name="Chisholm R.L."/>
            <person name="Shaulsky G."/>
            <person name="Strassmann J.E."/>
            <person name="Queller D.C."/>
            <person name="Kuspa A."/>
            <person name="Grigoriev I.V."/>
        </authorList>
    </citation>
    <scope>NUCLEOTIDE SEQUENCE [LARGE SCALE GENOMIC DNA]</scope>
    <source>
        <strain evidence="2">QSDP1</strain>
    </source>
</reference>
<dbReference type="EMBL" id="GL870981">
    <property type="protein sequence ID" value="EGC38199.1"/>
    <property type="molecule type" value="Genomic_DNA"/>
</dbReference>
<keyword evidence="2" id="KW-1185">Reference proteome</keyword>
<dbReference type="PANTHER" id="PTHR39532:SF4">
    <property type="entry name" value="F-BOX DOMAIN-CONTAINING PROTEIN"/>
    <property type="match status" value="1"/>
</dbReference>